<protein>
    <submittedName>
        <fullName evidence="1">Uncharacterized protein</fullName>
    </submittedName>
</protein>
<dbReference type="Proteomes" id="UP000092574">
    <property type="component" value="Chromosome"/>
</dbReference>
<dbReference type="EMBL" id="CP015405">
    <property type="protein sequence ID" value="ANU76860.1"/>
    <property type="molecule type" value="Genomic_DNA"/>
</dbReference>
<evidence type="ECO:0000313" key="1">
    <source>
        <dbReference type="EMBL" id="ANU76860.1"/>
    </source>
</evidence>
<sequence length="80" mass="8683">MTVKRNGCSRRRGGRAGTCGGDVDRGYPLAGCCAIYPGAGRGGIDIRELAENFSIIRINAILSSILKYNKTLILPRIYHD</sequence>
<name>A0A1C7IB15_9FIRM</name>
<evidence type="ECO:0000313" key="2">
    <source>
        <dbReference type="Proteomes" id="UP000092574"/>
    </source>
</evidence>
<dbReference type="KEGG" id="byl:A4V09_14495"/>
<proteinExistence type="predicted"/>
<reference evidence="1" key="1">
    <citation type="submission" date="2017-04" db="EMBL/GenBank/DDBJ databases">
        <title>Complete Genome Sequences of Twelve Strains of a Stable Defined Moderately Diverse Mouse Microbiota 2 (sDMDMm2).</title>
        <authorList>
            <person name="Uchimura Y."/>
            <person name="Wyss M."/>
            <person name="Brugiroux S."/>
            <person name="Limenitakis J.P."/>
            <person name="Stecher B."/>
            <person name="McCoy K.D."/>
            <person name="Macpherson A.J."/>
        </authorList>
    </citation>
    <scope>NUCLEOTIDE SEQUENCE</scope>
    <source>
        <strain evidence="1">YL58</strain>
    </source>
</reference>
<organism evidence="1 2">
    <name type="scientific">Blautia pseudococcoides</name>
    <dbReference type="NCBI Taxonomy" id="1796616"/>
    <lineage>
        <taxon>Bacteria</taxon>
        <taxon>Bacillati</taxon>
        <taxon>Bacillota</taxon>
        <taxon>Clostridia</taxon>
        <taxon>Lachnospirales</taxon>
        <taxon>Lachnospiraceae</taxon>
        <taxon>Blautia</taxon>
    </lineage>
</organism>
<dbReference type="AlphaFoldDB" id="A0A1C7IB15"/>
<accession>A0A1C7IB15</accession>
<gene>
    <name evidence="1" type="ORF">A4V09_14495</name>
</gene>
<keyword evidence="2" id="KW-1185">Reference proteome</keyword>